<feature type="signal peptide" evidence="2">
    <location>
        <begin position="1"/>
        <end position="18"/>
    </location>
</feature>
<protein>
    <submittedName>
        <fullName evidence="3">Uncharacterized protein</fullName>
    </submittedName>
</protein>
<dbReference type="InParanoid" id="A0A6L2QCK0"/>
<feature type="compositionally biased region" description="Low complexity" evidence="1">
    <location>
        <begin position="158"/>
        <end position="167"/>
    </location>
</feature>
<sequence length="185" mass="18124">MNTLALCLAVALIGATTAEPPSGYNYNRPSSYFPGGGGGGVAFASSSSSSFSGGGNLISVSPGPSTNEGQYVEPQLLEKIRQLLLQEESSAAAHGGGGGGGGFPSSQYGAPSPQYGAPSYQTRVVGVDLEGVRQAIQVAQYQQTSVGAGGGGGGGYPSGPSSSYAAPSVSFAASARPSGSYGAPF</sequence>
<feature type="region of interest" description="Disordered" evidence="1">
    <location>
        <begin position="146"/>
        <end position="167"/>
    </location>
</feature>
<dbReference type="EMBL" id="BLKM01001059">
    <property type="protein sequence ID" value="GFG39757.1"/>
    <property type="molecule type" value="Genomic_DNA"/>
</dbReference>
<evidence type="ECO:0000313" key="3">
    <source>
        <dbReference type="EMBL" id="GFG39757.1"/>
    </source>
</evidence>
<evidence type="ECO:0000256" key="1">
    <source>
        <dbReference type="SAM" id="MobiDB-lite"/>
    </source>
</evidence>
<feature type="compositionally biased region" description="Gly residues" evidence="1">
    <location>
        <begin position="94"/>
        <end position="103"/>
    </location>
</feature>
<dbReference type="FunCoup" id="A0A6L2QCK0">
    <property type="interactions" value="24"/>
</dbReference>
<evidence type="ECO:0000313" key="4">
    <source>
        <dbReference type="Proteomes" id="UP000502823"/>
    </source>
</evidence>
<organism evidence="3 4">
    <name type="scientific">Coptotermes formosanus</name>
    <name type="common">Formosan subterranean termite</name>
    <dbReference type="NCBI Taxonomy" id="36987"/>
    <lineage>
        <taxon>Eukaryota</taxon>
        <taxon>Metazoa</taxon>
        <taxon>Ecdysozoa</taxon>
        <taxon>Arthropoda</taxon>
        <taxon>Hexapoda</taxon>
        <taxon>Insecta</taxon>
        <taxon>Pterygota</taxon>
        <taxon>Neoptera</taxon>
        <taxon>Polyneoptera</taxon>
        <taxon>Dictyoptera</taxon>
        <taxon>Blattodea</taxon>
        <taxon>Blattoidea</taxon>
        <taxon>Termitoidae</taxon>
        <taxon>Rhinotermitidae</taxon>
        <taxon>Coptotermes</taxon>
    </lineage>
</organism>
<accession>A0A6L2QCK0</accession>
<reference evidence="4" key="1">
    <citation type="submission" date="2020-01" db="EMBL/GenBank/DDBJ databases">
        <title>Draft genome sequence of the Termite Coptotermes fromosanus.</title>
        <authorList>
            <person name="Itakura S."/>
            <person name="Yosikawa Y."/>
            <person name="Umezawa K."/>
        </authorList>
    </citation>
    <scope>NUCLEOTIDE SEQUENCE [LARGE SCALE GENOMIC DNA]</scope>
</reference>
<dbReference type="OrthoDB" id="6627027at2759"/>
<proteinExistence type="predicted"/>
<name>A0A6L2QCK0_COPFO</name>
<comment type="caution">
    <text evidence="3">The sequence shown here is derived from an EMBL/GenBank/DDBJ whole genome shotgun (WGS) entry which is preliminary data.</text>
</comment>
<dbReference type="AlphaFoldDB" id="A0A6L2QCK0"/>
<feature type="compositionally biased region" description="Gly residues" evidence="1">
    <location>
        <begin position="147"/>
        <end position="157"/>
    </location>
</feature>
<dbReference type="Proteomes" id="UP000502823">
    <property type="component" value="Unassembled WGS sequence"/>
</dbReference>
<keyword evidence="4" id="KW-1185">Reference proteome</keyword>
<feature type="region of interest" description="Disordered" evidence="1">
    <location>
        <begin position="91"/>
        <end position="115"/>
    </location>
</feature>
<gene>
    <name evidence="3" type="ORF">Cfor_08781</name>
</gene>
<feature type="chain" id="PRO_5026974847" evidence="2">
    <location>
        <begin position="19"/>
        <end position="185"/>
    </location>
</feature>
<evidence type="ECO:0000256" key="2">
    <source>
        <dbReference type="SAM" id="SignalP"/>
    </source>
</evidence>
<keyword evidence="2" id="KW-0732">Signal</keyword>